<evidence type="ECO:0000256" key="5">
    <source>
        <dbReference type="ARBA" id="ARBA00023242"/>
    </source>
</evidence>
<feature type="non-terminal residue" evidence="7">
    <location>
        <position position="59"/>
    </location>
</feature>
<evidence type="ECO:0000313" key="8">
    <source>
        <dbReference type="Proteomes" id="UP001476798"/>
    </source>
</evidence>
<evidence type="ECO:0000313" key="7">
    <source>
        <dbReference type="EMBL" id="MEQ2189735.1"/>
    </source>
</evidence>
<keyword evidence="3" id="KW-0378">Hydrolase</keyword>
<sequence length="59" mass="6037">MSCALVGPSGIRISLQDGRAVILGRGPETGVADKKCSRHQGEAQRDSMTALLGLGANSV</sequence>
<keyword evidence="8" id="KW-1185">Reference proteome</keyword>
<reference evidence="7 8" key="1">
    <citation type="submission" date="2021-06" db="EMBL/GenBank/DDBJ databases">
        <authorList>
            <person name="Palmer J.M."/>
        </authorList>
    </citation>
    <scope>NUCLEOTIDE SEQUENCE [LARGE SCALE GENOMIC DNA]</scope>
    <source>
        <strain evidence="7 8">GA_2019</strain>
        <tissue evidence="7">Muscle</tissue>
    </source>
</reference>
<accession>A0ABV0Q1U7</accession>
<organism evidence="7 8">
    <name type="scientific">Goodea atripinnis</name>
    <dbReference type="NCBI Taxonomy" id="208336"/>
    <lineage>
        <taxon>Eukaryota</taxon>
        <taxon>Metazoa</taxon>
        <taxon>Chordata</taxon>
        <taxon>Craniata</taxon>
        <taxon>Vertebrata</taxon>
        <taxon>Euteleostomi</taxon>
        <taxon>Actinopterygii</taxon>
        <taxon>Neopterygii</taxon>
        <taxon>Teleostei</taxon>
        <taxon>Neoteleostei</taxon>
        <taxon>Acanthomorphata</taxon>
        <taxon>Ovalentaria</taxon>
        <taxon>Atherinomorphae</taxon>
        <taxon>Cyprinodontiformes</taxon>
        <taxon>Goodeidae</taxon>
        <taxon>Goodea</taxon>
    </lineage>
</organism>
<dbReference type="InterPro" id="IPR041388">
    <property type="entry name" value="FHA_2"/>
</dbReference>
<comment type="subcellular location">
    <subcellularLocation>
        <location evidence="1">Nucleus</location>
    </subcellularLocation>
</comment>
<proteinExistence type="predicted"/>
<dbReference type="Gene3D" id="2.60.200.20">
    <property type="match status" value="1"/>
</dbReference>
<dbReference type="EMBL" id="JAHRIO010093872">
    <property type="protein sequence ID" value="MEQ2189735.1"/>
    <property type="molecule type" value="Genomic_DNA"/>
</dbReference>
<feature type="domain" description="PNK FHA" evidence="6">
    <location>
        <begin position="12"/>
        <end position="46"/>
    </location>
</feature>
<evidence type="ECO:0000256" key="4">
    <source>
        <dbReference type="ARBA" id="ARBA00023204"/>
    </source>
</evidence>
<comment type="caution">
    <text evidence="7">The sequence shown here is derived from an EMBL/GenBank/DDBJ whole genome shotgun (WGS) entry which is preliminary data.</text>
</comment>
<dbReference type="InterPro" id="IPR008984">
    <property type="entry name" value="SMAD_FHA_dom_sf"/>
</dbReference>
<keyword evidence="4" id="KW-0234">DNA repair</keyword>
<evidence type="ECO:0000256" key="2">
    <source>
        <dbReference type="ARBA" id="ARBA00022763"/>
    </source>
</evidence>
<keyword evidence="5" id="KW-0539">Nucleus</keyword>
<evidence type="ECO:0000259" key="6">
    <source>
        <dbReference type="Pfam" id="PF17913"/>
    </source>
</evidence>
<evidence type="ECO:0000256" key="1">
    <source>
        <dbReference type="ARBA" id="ARBA00004123"/>
    </source>
</evidence>
<dbReference type="SUPFAM" id="SSF49879">
    <property type="entry name" value="SMAD/FHA domain"/>
    <property type="match status" value="1"/>
</dbReference>
<name>A0ABV0Q1U7_9TELE</name>
<dbReference type="Proteomes" id="UP001476798">
    <property type="component" value="Unassembled WGS sequence"/>
</dbReference>
<dbReference type="Pfam" id="PF17913">
    <property type="entry name" value="FHA_2"/>
    <property type="match status" value="1"/>
</dbReference>
<evidence type="ECO:0000256" key="3">
    <source>
        <dbReference type="ARBA" id="ARBA00022801"/>
    </source>
</evidence>
<protein>
    <recommendedName>
        <fullName evidence="6">PNK FHA domain-containing protein</fullName>
    </recommendedName>
</protein>
<keyword evidence="2" id="KW-0227">DNA damage</keyword>
<gene>
    <name evidence="7" type="ORF">GOODEAATRI_028356</name>
</gene>